<evidence type="ECO:0000256" key="4">
    <source>
        <dbReference type="ARBA" id="ARBA00023242"/>
    </source>
</evidence>
<feature type="compositionally biased region" description="Basic and acidic residues" evidence="5">
    <location>
        <begin position="85"/>
        <end position="98"/>
    </location>
</feature>
<dbReference type="SUPFAM" id="SSF109715">
    <property type="entry name" value="DEK C-terminal domain"/>
    <property type="match status" value="1"/>
</dbReference>
<dbReference type="InterPro" id="IPR044198">
    <property type="entry name" value="DEK"/>
</dbReference>
<dbReference type="GO" id="GO:2000779">
    <property type="term" value="P:regulation of double-strand break repair"/>
    <property type="evidence" value="ECO:0007669"/>
    <property type="project" value="TreeGrafter"/>
</dbReference>
<evidence type="ECO:0000313" key="7">
    <source>
        <dbReference type="EMBL" id="VDI16660.1"/>
    </source>
</evidence>
<feature type="region of interest" description="Disordered" evidence="5">
    <location>
        <begin position="273"/>
        <end position="420"/>
    </location>
</feature>
<feature type="compositionally biased region" description="Basic and acidic residues" evidence="5">
    <location>
        <begin position="364"/>
        <end position="392"/>
    </location>
</feature>
<evidence type="ECO:0000256" key="5">
    <source>
        <dbReference type="SAM" id="MobiDB-lite"/>
    </source>
</evidence>
<organism evidence="7 8">
    <name type="scientific">Mytilus galloprovincialis</name>
    <name type="common">Mediterranean mussel</name>
    <dbReference type="NCBI Taxonomy" id="29158"/>
    <lineage>
        <taxon>Eukaryota</taxon>
        <taxon>Metazoa</taxon>
        <taxon>Spiralia</taxon>
        <taxon>Lophotrochozoa</taxon>
        <taxon>Mollusca</taxon>
        <taxon>Bivalvia</taxon>
        <taxon>Autobranchia</taxon>
        <taxon>Pteriomorphia</taxon>
        <taxon>Mytilida</taxon>
        <taxon>Mytiloidea</taxon>
        <taxon>Mytilidae</taxon>
        <taxon>Mytilinae</taxon>
        <taxon>Mytilus</taxon>
    </lineage>
</organism>
<feature type="compositionally biased region" description="Acidic residues" evidence="5">
    <location>
        <begin position="110"/>
        <end position="121"/>
    </location>
</feature>
<evidence type="ECO:0000256" key="3">
    <source>
        <dbReference type="ARBA" id="ARBA00023125"/>
    </source>
</evidence>
<dbReference type="GO" id="GO:0042393">
    <property type="term" value="F:histone binding"/>
    <property type="evidence" value="ECO:0007669"/>
    <property type="project" value="TreeGrafter"/>
</dbReference>
<dbReference type="GO" id="GO:0006325">
    <property type="term" value="P:chromatin organization"/>
    <property type="evidence" value="ECO:0007669"/>
    <property type="project" value="UniProtKB-KW"/>
</dbReference>
<feature type="compositionally biased region" description="Basic residues" evidence="5">
    <location>
        <begin position="280"/>
        <end position="313"/>
    </location>
</feature>
<keyword evidence="4" id="KW-0539">Nucleus</keyword>
<feature type="compositionally biased region" description="Basic and acidic residues" evidence="5">
    <location>
        <begin position="1"/>
        <end position="20"/>
    </location>
</feature>
<keyword evidence="8" id="KW-1185">Reference proteome</keyword>
<dbReference type="Gene3D" id="1.10.10.60">
    <property type="entry name" value="Homeodomain-like"/>
    <property type="match status" value="1"/>
</dbReference>
<feature type="compositionally biased region" description="Basic and acidic residues" evidence="5">
    <location>
        <begin position="39"/>
        <end position="75"/>
    </location>
</feature>
<feature type="compositionally biased region" description="Basic and acidic residues" evidence="5">
    <location>
        <begin position="136"/>
        <end position="148"/>
    </location>
</feature>
<feature type="region of interest" description="Disordered" evidence="5">
    <location>
        <begin position="1"/>
        <end position="168"/>
    </location>
</feature>
<comment type="caution">
    <text evidence="7">The sequence shown here is derived from an EMBL/GenBank/DDBJ whole genome shotgun (WGS) entry which is preliminary data.</text>
</comment>
<dbReference type="InterPro" id="IPR014876">
    <property type="entry name" value="DEK_C"/>
</dbReference>
<gene>
    <name evidence="7" type="ORF">MGAL_10B037649</name>
</gene>
<feature type="domain" description="DEK-C" evidence="6">
    <location>
        <begin position="415"/>
        <end position="471"/>
    </location>
</feature>
<dbReference type="AlphaFoldDB" id="A0A8B6DC08"/>
<dbReference type="PANTHER" id="PTHR13468">
    <property type="entry name" value="DEK PROTEIN"/>
    <property type="match status" value="1"/>
</dbReference>
<accession>A0A8B6DC08</accession>
<reference evidence="7" key="1">
    <citation type="submission" date="2018-11" db="EMBL/GenBank/DDBJ databases">
        <authorList>
            <person name="Alioto T."/>
            <person name="Alioto T."/>
        </authorList>
    </citation>
    <scope>NUCLEOTIDE SEQUENCE</scope>
</reference>
<keyword evidence="2" id="KW-0156">Chromatin regulator</keyword>
<evidence type="ECO:0000256" key="2">
    <source>
        <dbReference type="ARBA" id="ARBA00022853"/>
    </source>
</evidence>
<comment type="subcellular location">
    <subcellularLocation>
        <location evidence="1">Nucleus</location>
    </subcellularLocation>
</comment>
<dbReference type="GO" id="GO:0003677">
    <property type="term" value="F:DNA binding"/>
    <property type="evidence" value="ECO:0007669"/>
    <property type="project" value="UniProtKB-KW"/>
</dbReference>
<evidence type="ECO:0000256" key="1">
    <source>
        <dbReference type="ARBA" id="ARBA00004123"/>
    </source>
</evidence>
<name>A0A8B6DC08_MYTGA</name>
<proteinExistence type="predicted"/>
<keyword evidence="3" id="KW-0238">DNA-binding</keyword>
<feature type="compositionally biased region" description="Acidic residues" evidence="5">
    <location>
        <begin position="319"/>
        <end position="354"/>
    </location>
</feature>
<protein>
    <submittedName>
        <fullName evidence="7">Protein DEK</fullName>
    </submittedName>
</protein>
<dbReference type="Proteomes" id="UP000596742">
    <property type="component" value="Unassembled WGS sequence"/>
</dbReference>
<dbReference type="PANTHER" id="PTHR13468:SF1">
    <property type="entry name" value="PROTEIN DEK"/>
    <property type="match status" value="1"/>
</dbReference>
<dbReference type="Pfam" id="PF08766">
    <property type="entry name" value="DEK_C"/>
    <property type="match status" value="1"/>
</dbReference>
<dbReference type="OrthoDB" id="370884at2759"/>
<evidence type="ECO:0000313" key="8">
    <source>
        <dbReference type="Proteomes" id="UP000596742"/>
    </source>
</evidence>
<dbReference type="GO" id="GO:0005634">
    <property type="term" value="C:nucleus"/>
    <property type="evidence" value="ECO:0007669"/>
    <property type="project" value="UniProtKB-SubCell"/>
</dbReference>
<dbReference type="EMBL" id="UYJE01003117">
    <property type="protein sequence ID" value="VDI16660.1"/>
    <property type="molecule type" value="Genomic_DNA"/>
</dbReference>
<sequence length="471" mass="54180">MSDSEDKSVPSPKIEDKKEEEMDQESDNDNSRVNGSDSSEDKDNSENITEKTEKQDTVQSKKEDSSESKTEKTEINDNSEEMETDSPKKSTKKTEETKSKKKKEVKKVESEEEDEEDDEDSEPKLGLLEQPVVIESGKREKRKVERLSMTEAYNTPNQPKEVDIPEGVGEKLGDIPRVEFQINKFKAEDLKTLHRVLFGKITAATKVKKNIRLFTGFEFKKDDKEYKKRRDMLLNRNFHMPMLKVVCEVLDLEKKGTKDEVAERVMAFCMAPKSTGKKVPQSKKRKRSETKGKGDKKKTKKDSKSSKKKKSKEKVKGSDDEDDDEEEEEEKSEEEEDEEEEEESEEEEVEEEPEEAPKKKKAKKETPAKKPAPAKKETKKKEKPTPQKKKESESEEESEQSSDDEEPLVKKAPSAPTNDELKKLVKKILDGANLEQVTMKTVVKQVYDKFPTFDLSDRKQFIKSTVKQFLS</sequence>
<feature type="compositionally biased region" description="Acidic residues" evidence="5">
    <location>
        <begin position="393"/>
        <end position="406"/>
    </location>
</feature>
<dbReference type="PROSITE" id="PS51998">
    <property type="entry name" value="DEK_C"/>
    <property type="match status" value="1"/>
</dbReference>
<evidence type="ECO:0000259" key="6">
    <source>
        <dbReference type="PROSITE" id="PS51998"/>
    </source>
</evidence>